<protein>
    <submittedName>
        <fullName evidence="1">Uncharacterized protein</fullName>
    </submittedName>
</protein>
<organism evidence="1 2">
    <name type="scientific">Bordetella bronchiseptica 253</name>
    <dbReference type="NCBI Taxonomy" id="568707"/>
    <lineage>
        <taxon>Bacteria</taxon>
        <taxon>Pseudomonadati</taxon>
        <taxon>Pseudomonadota</taxon>
        <taxon>Betaproteobacteria</taxon>
        <taxon>Burkholderiales</taxon>
        <taxon>Alcaligenaceae</taxon>
        <taxon>Bordetella</taxon>
    </lineage>
</organism>
<dbReference type="Proteomes" id="UP000007564">
    <property type="component" value="Chromosome"/>
</dbReference>
<evidence type="ECO:0000313" key="2">
    <source>
        <dbReference type="Proteomes" id="UP000007564"/>
    </source>
</evidence>
<dbReference type="AlphaFoldDB" id="A0A0C6P738"/>
<name>A0A0C6P738_BORBO</name>
<evidence type="ECO:0000313" key="1">
    <source>
        <dbReference type="EMBL" id="CCJ53977.1"/>
    </source>
</evidence>
<dbReference type="RefSeq" id="WP_015064296.1">
    <property type="nucleotide sequence ID" value="NC_019382.1"/>
</dbReference>
<dbReference type="KEGG" id="bbh:BN112_2060"/>
<dbReference type="EMBL" id="HE965806">
    <property type="protein sequence ID" value="CCJ53977.1"/>
    <property type="molecule type" value="Genomic_DNA"/>
</dbReference>
<gene>
    <name evidence="1" type="ORF">BN112_2060</name>
</gene>
<sequence>MTDKHETLREAADRLNSARRAFGLGEDGLRLLRRSREAFINSLRNTGLTYAQAQVKYDNCLDEQQHLHQQAIHELQYAERLHRQLLAELEQTA</sequence>
<proteinExistence type="predicted"/>
<dbReference type="HOGENOM" id="CLU_2366414_0_0_4"/>
<dbReference type="OrthoDB" id="8637419at2"/>
<reference evidence="1 2" key="1">
    <citation type="journal article" date="2012" name="BMC Genomics">
        <title>Comparative genomics of the classical Bordetella subspecies: the evolution and exchange of virulence-associated diversity amongst closely related pathogens.</title>
        <authorList>
            <person name="Park J."/>
            <person name="Zhang Y."/>
            <person name="Buboltz A.M."/>
            <person name="Zhang X."/>
            <person name="Schuster S.C."/>
            <person name="Ahuja U."/>
            <person name="Liu M."/>
            <person name="Miller J.F."/>
            <person name="Sebaihia M."/>
            <person name="Bentley S.D."/>
            <person name="Parkhill J."/>
            <person name="Harvill E.T."/>
        </authorList>
    </citation>
    <scope>NUCLEOTIDE SEQUENCE [LARGE SCALE GENOMIC DNA]</scope>
    <source>
        <strain evidence="1 2">253</strain>
    </source>
</reference>
<accession>A0A0C6P738</accession>